<proteinExistence type="predicted"/>
<accession>A0ACC0D8M0</accession>
<keyword evidence="2" id="KW-1185">Reference proteome</keyword>
<dbReference type="Proteomes" id="UP001497680">
    <property type="component" value="Unassembled WGS sequence"/>
</dbReference>
<protein>
    <submittedName>
        <fullName evidence="1">Uncharacterized protein</fullName>
    </submittedName>
</protein>
<evidence type="ECO:0000313" key="1">
    <source>
        <dbReference type="EMBL" id="KAI6088865.1"/>
    </source>
</evidence>
<gene>
    <name evidence="1" type="ORF">F4821DRAFT_233176</name>
</gene>
<dbReference type="EMBL" id="MU394299">
    <property type="protein sequence ID" value="KAI6088865.1"/>
    <property type="molecule type" value="Genomic_DNA"/>
</dbReference>
<sequence length="284" mass="32722">MYDFMHVVSGRLWPPPPDYVINTERYYTGHLIVLLFFYTGLWSVKLSFLVFFRRLGHNISTQKYIWWPILFFTLATYFACIGDIQYKCLARPLAEIVAECNSDYYVNYSFVTFKANCALDVLSDFLIMIIPVTLIWNVRIQWGKKLALIGIFSLVIVTMVISIVRVVVNVGSPGQPDTTWLYLWSSVEQCVAIIISCLSAFPRLFSGSNHNPKPHFSISETYKNMIRRKNKPQAQVDLHAMSTFANDERLEYTRVPDNGSGPYSFSTSSIQSRRFDISRVEAQK</sequence>
<comment type="caution">
    <text evidence="1">The sequence shown here is derived from an EMBL/GenBank/DDBJ whole genome shotgun (WGS) entry which is preliminary data.</text>
</comment>
<name>A0ACC0D8M0_9PEZI</name>
<reference evidence="1 2" key="1">
    <citation type="journal article" date="2022" name="New Phytol.">
        <title>Ecological generalism drives hyperdiversity of secondary metabolite gene clusters in xylarialean endophytes.</title>
        <authorList>
            <person name="Franco M.E.E."/>
            <person name="Wisecaver J.H."/>
            <person name="Arnold A.E."/>
            <person name="Ju Y.M."/>
            <person name="Slot J.C."/>
            <person name="Ahrendt S."/>
            <person name="Moore L.P."/>
            <person name="Eastman K.E."/>
            <person name="Scott K."/>
            <person name="Konkel Z."/>
            <person name="Mondo S.J."/>
            <person name="Kuo A."/>
            <person name="Hayes R.D."/>
            <person name="Haridas S."/>
            <person name="Andreopoulos B."/>
            <person name="Riley R."/>
            <person name="LaButti K."/>
            <person name="Pangilinan J."/>
            <person name="Lipzen A."/>
            <person name="Amirebrahimi M."/>
            <person name="Yan J."/>
            <person name="Adam C."/>
            <person name="Keymanesh K."/>
            <person name="Ng V."/>
            <person name="Louie K."/>
            <person name="Northen T."/>
            <person name="Drula E."/>
            <person name="Henrissat B."/>
            <person name="Hsieh H.M."/>
            <person name="Youens-Clark K."/>
            <person name="Lutzoni F."/>
            <person name="Miadlikowska J."/>
            <person name="Eastwood D.C."/>
            <person name="Hamelin R.C."/>
            <person name="Grigoriev I.V."/>
            <person name="U'Ren J.M."/>
        </authorList>
    </citation>
    <scope>NUCLEOTIDE SEQUENCE [LARGE SCALE GENOMIC DNA]</scope>
    <source>
        <strain evidence="1 2">ER1909</strain>
    </source>
</reference>
<organism evidence="1 2">
    <name type="scientific">Hypoxylon rubiginosum</name>
    <dbReference type="NCBI Taxonomy" id="110542"/>
    <lineage>
        <taxon>Eukaryota</taxon>
        <taxon>Fungi</taxon>
        <taxon>Dikarya</taxon>
        <taxon>Ascomycota</taxon>
        <taxon>Pezizomycotina</taxon>
        <taxon>Sordariomycetes</taxon>
        <taxon>Xylariomycetidae</taxon>
        <taxon>Xylariales</taxon>
        <taxon>Hypoxylaceae</taxon>
        <taxon>Hypoxylon</taxon>
    </lineage>
</organism>
<evidence type="ECO:0000313" key="2">
    <source>
        <dbReference type="Proteomes" id="UP001497680"/>
    </source>
</evidence>